<dbReference type="EMBL" id="JBBPBN010000294">
    <property type="protein sequence ID" value="KAK8489905.1"/>
    <property type="molecule type" value="Genomic_DNA"/>
</dbReference>
<accession>A0ABR2AA09</accession>
<gene>
    <name evidence="1" type="ORF">V6N11_051346</name>
</gene>
<sequence>MQMDLWGTRVSFWRKKRSDEKHIDIGLSQNHSDQRNAQKQYPQLPSKLVEGVVDGDKLDILQNCAIGFCKHSYRLRDLAKEFRDAKCERFTTMRIDGSFVILMFVDMLMRKKVMDEHQLDKWLENVIEWSPTMSIPNR</sequence>
<organism evidence="1 2">
    <name type="scientific">Hibiscus sabdariffa</name>
    <name type="common">roselle</name>
    <dbReference type="NCBI Taxonomy" id="183260"/>
    <lineage>
        <taxon>Eukaryota</taxon>
        <taxon>Viridiplantae</taxon>
        <taxon>Streptophyta</taxon>
        <taxon>Embryophyta</taxon>
        <taxon>Tracheophyta</taxon>
        <taxon>Spermatophyta</taxon>
        <taxon>Magnoliopsida</taxon>
        <taxon>eudicotyledons</taxon>
        <taxon>Gunneridae</taxon>
        <taxon>Pentapetalae</taxon>
        <taxon>rosids</taxon>
        <taxon>malvids</taxon>
        <taxon>Malvales</taxon>
        <taxon>Malvaceae</taxon>
        <taxon>Malvoideae</taxon>
        <taxon>Hibiscus</taxon>
    </lineage>
</organism>
<reference evidence="1 2" key="1">
    <citation type="journal article" date="2024" name="G3 (Bethesda)">
        <title>Genome assembly of Hibiscus sabdariffa L. provides insights into metabolisms of medicinal natural products.</title>
        <authorList>
            <person name="Kim T."/>
        </authorList>
    </citation>
    <scope>NUCLEOTIDE SEQUENCE [LARGE SCALE GENOMIC DNA]</scope>
    <source>
        <strain evidence="1">TK-2024</strain>
        <tissue evidence="1">Old leaves</tissue>
    </source>
</reference>
<keyword evidence="2" id="KW-1185">Reference proteome</keyword>
<evidence type="ECO:0000313" key="1">
    <source>
        <dbReference type="EMBL" id="KAK8489905.1"/>
    </source>
</evidence>
<proteinExistence type="predicted"/>
<evidence type="ECO:0000313" key="2">
    <source>
        <dbReference type="Proteomes" id="UP001396334"/>
    </source>
</evidence>
<protein>
    <submittedName>
        <fullName evidence="1">Uncharacterized protein</fullName>
    </submittedName>
</protein>
<name>A0ABR2AA09_9ROSI</name>
<comment type="caution">
    <text evidence="1">The sequence shown here is derived from an EMBL/GenBank/DDBJ whole genome shotgun (WGS) entry which is preliminary data.</text>
</comment>
<dbReference type="Proteomes" id="UP001396334">
    <property type="component" value="Unassembled WGS sequence"/>
</dbReference>